<dbReference type="InterPro" id="IPR003838">
    <property type="entry name" value="ABC3_permease_C"/>
</dbReference>
<comment type="subcellular location">
    <subcellularLocation>
        <location evidence="1">Cell membrane</location>
        <topology evidence="1">Multi-pass membrane protein</topology>
    </subcellularLocation>
</comment>
<evidence type="ECO:0000256" key="2">
    <source>
        <dbReference type="ARBA" id="ARBA00022475"/>
    </source>
</evidence>
<feature type="domain" description="ABC3 transporter permease C-terminal" evidence="7">
    <location>
        <begin position="176"/>
        <end position="295"/>
    </location>
</feature>
<keyword evidence="3 6" id="KW-0812">Transmembrane</keyword>
<evidence type="ECO:0000256" key="3">
    <source>
        <dbReference type="ARBA" id="ARBA00022692"/>
    </source>
</evidence>
<reference evidence="8 9" key="1">
    <citation type="submission" date="2019-08" db="EMBL/GenBank/DDBJ databases">
        <title>Hyperibacter terrae gen. nov., sp. nov. and Hyperibacter viscosus sp. nov., two new members in the family Rhodospirillaceae isolated from the rhizosphere of Hypericum perforatum.</title>
        <authorList>
            <person name="Noviana Z."/>
        </authorList>
    </citation>
    <scope>NUCLEOTIDE SEQUENCE [LARGE SCALE GENOMIC DNA]</scope>
    <source>
        <strain evidence="8 9">R5913</strain>
    </source>
</reference>
<keyword evidence="8" id="KW-0132">Cell division</keyword>
<dbReference type="OrthoDB" id="9814843at2"/>
<protein>
    <submittedName>
        <fullName evidence="8">Cell division protein</fullName>
    </submittedName>
</protein>
<dbReference type="GO" id="GO:0051301">
    <property type="term" value="P:cell division"/>
    <property type="evidence" value="ECO:0007669"/>
    <property type="project" value="UniProtKB-KW"/>
</dbReference>
<dbReference type="GO" id="GO:0005886">
    <property type="term" value="C:plasma membrane"/>
    <property type="evidence" value="ECO:0007669"/>
    <property type="project" value="UniProtKB-SubCell"/>
</dbReference>
<feature type="transmembrane region" description="Helical" evidence="6">
    <location>
        <begin position="22"/>
        <end position="45"/>
    </location>
</feature>
<dbReference type="KEGG" id="htq:FRZ44_46480"/>
<dbReference type="AlphaFoldDB" id="A0A5J6MRP8"/>
<gene>
    <name evidence="8" type="ORF">FRZ44_46480</name>
</gene>
<evidence type="ECO:0000259" key="7">
    <source>
        <dbReference type="Pfam" id="PF02687"/>
    </source>
</evidence>
<dbReference type="Proteomes" id="UP000326202">
    <property type="component" value="Chromosome"/>
</dbReference>
<evidence type="ECO:0000256" key="6">
    <source>
        <dbReference type="SAM" id="Phobius"/>
    </source>
</evidence>
<evidence type="ECO:0000256" key="1">
    <source>
        <dbReference type="ARBA" id="ARBA00004651"/>
    </source>
</evidence>
<dbReference type="PANTHER" id="PTHR47755:SF1">
    <property type="entry name" value="CELL DIVISION PROTEIN FTSX"/>
    <property type="match status" value="1"/>
</dbReference>
<evidence type="ECO:0000313" key="9">
    <source>
        <dbReference type="Proteomes" id="UP000326202"/>
    </source>
</evidence>
<dbReference type="Pfam" id="PF02687">
    <property type="entry name" value="FtsX"/>
    <property type="match status" value="1"/>
</dbReference>
<dbReference type="PANTHER" id="PTHR47755">
    <property type="entry name" value="CELL DIVISION PROTEIN FTSX"/>
    <property type="match status" value="1"/>
</dbReference>
<feature type="transmembrane region" description="Helical" evidence="6">
    <location>
        <begin position="271"/>
        <end position="295"/>
    </location>
</feature>
<sequence length="299" mass="31372">MKSAAAILRSDLPLGKDGSSRFLPWIVGAMVYLAALTLAGVLAAGELVSGWRAELTGALTIELPQPVEATDADRQARLQRVLDVLTATPGIAHAEVLGPDAMAELIGPWLGPDAAAADLPLPDLVAVELNSDATVDSVALALRLAEAAPEARLDDHRDWMERAERLSWLVRLLAMLVLGFVSAAAALAVLFVTRTGLDIHREVIELVHLLGAPDRYIARQFQTHALMQGFLGGVLGLAAGAATITAIGWLAATLGGGLVPLARLGWIDWAIIASLPVAAALVAMLTARIAVLHFLGRSL</sequence>
<dbReference type="EMBL" id="CP042906">
    <property type="protein sequence ID" value="QEX19335.1"/>
    <property type="molecule type" value="Genomic_DNA"/>
</dbReference>
<dbReference type="InterPro" id="IPR004513">
    <property type="entry name" value="FtsX"/>
</dbReference>
<evidence type="ECO:0000313" key="8">
    <source>
        <dbReference type="EMBL" id="QEX19335.1"/>
    </source>
</evidence>
<feature type="transmembrane region" description="Helical" evidence="6">
    <location>
        <begin position="229"/>
        <end position="251"/>
    </location>
</feature>
<dbReference type="GO" id="GO:0032153">
    <property type="term" value="C:cell division site"/>
    <property type="evidence" value="ECO:0007669"/>
    <property type="project" value="TreeGrafter"/>
</dbReference>
<evidence type="ECO:0000256" key="4">
    <source>
        <dbReference type="ARBA" id="ARBA00022989"/>
    </source>
</evidence>
<feature type="transmembrane region" description="Helical" evidence="6">
    <location>
        <begin position="168"/>
        <end position="192"/>
    </location>
</feature>
<name>A0A5J6MRP8_9PROT</name>
<keyword evidence="4 6" id="KW-1133">Transmembrane helix</keyword>
<keyword evidence="8" id="KW-0131">Cell cycle</keyword>
<proteinExistence type="predicted"/>
<accession>A0A5J6MRP8</accession>
<keyword evidence="2" id="KW-1003">Cell membrane</keyword>
<evidence type="ECO:0000256" key="5">
    <source>
        <dbReference type="ARBA" id="ARBA00023136"/>
    </source>
</evidence>
<keyword evidence="9" id="KW-1185">Reference proteome</keyword>
<organism evidence="8 9">
    <name type="scientific">Hypericibacter terrae</name>
    <dbReference type="NCBI Taxonomy" id="2602015"/>
    <lineage>
        <taxon>Bacteria</taxon>
        <taxon>Pseudomonadati</taxon>
        <taxon>Pseudomonadota</taxon>
        <taxon>Alphaproteobacteria</taxon>
        <taxon>Rhodospirillales</taxon>
        <taxon>Dongiaceae</taxon>
        <taxon>Hypericibacter</taxon>
    </lineage>
</organism>
<keyword evidence="5 6" id="KW-0472">Membrane</keyword>
<dbReference type="RefSeq" id="WP_151179406.1">
    <property type="nucleotide sequence ID" value="NZ_CP042906.1"/>
</dbReference>